<dbReference type="PANTHER" id="PTHR33908">
    <property type="entry name" value="MANNOSYLTRANSFERASE YKCB-RELATED"/>
    <property type="match status" value="1"/>
</dbReference>
<feature type="transmembrane region" description="Helical" evidence="8">
    <location>
        <begin position="81"/>
        <end position="107"/>
    </location>
</feature>
<evidence type="ECO:0000256" key="6">
    <source>
        <dbReference type="ARBA" id="ARBA00022989"/>
    </source>
</evidence>
<proteinExistence type="predicted"/>
<feature type="transmembrane region" description="Helical" evidence="8">
    <location>
        <begin position="329"/>
        <end position="347"/>
    </location>
</feature>
<comment type="subcellular location">
    <subcellularLocation>
        <location evidence="1">Cell membrane</location>
        <topology evidence="1">Multi-pass membrane protein</topology>
    </subcellularLocation>
</comment>
<keyword evidence="4 10" id="KW-0808">Transferase</keyword>
<feature type="transmembrane region" description="Helical" evidence="8">
    <location>
        <begin position="144"/>
        <end position="161"/>
    </location>
</feature>
<keyword evidence="5 8" id="KW-0812">Transmembrane</keyword>
<evidence type="ECO:0000256" key="1">
    <source>
        <dbReference type="ARBA" id="ARBA00004651"/>
    </source>
</evidence>
<evidence type="ECO:0000313" key="11">
    <source>
        <dbReference type="Proteomes" id="UP000563094"/>
    </source>
</evidence>
<keyword evidence="3" id="KW-0328">Glycosyltransferase</keyword>
<dbReference type="RefSeq" id="WP_182513336.1">
    <property type="nucleotide sequence ID" value="NZ_JACJIQ010000010.1"/>
</dbReference>
<dbReference type="InterPro" id="IPR038731">
    <property type="entry name" value="RgtA/B/C-like"/>
</dbReference>
<feature type="transmembrane region" description="Helical" evidence="8">
    <location>
        <begin position="168"/>
        <end position="200"/>
    </location>
</feature>
<evidence type="ECO:0000256" key="8">
    <source>
        <dbReference type="SAM" id="Phobius"/>
    </source>
</evidence>
<evidence type="ECO:0000259" key="9">
    <source>
        <dbReference type="Pfam" id="PF13231"/>
    </source>
</evidence>
<dbReference type="Pfam" id="PF13231">
    <property type="entry name" value="PMT_2"/>
    <property type="match status" value="1"/>
</dbReference>
<dbReference type="GO" id="GO:0005886">
    <property type="term" value="C:plasma membrane"/>
    <property type="evidence" value="ECO:0007669"/>
    <property type="project" value="UniProtKB-SubCell"/>
</dbReference>
<evidence type="ECO:0000313" key="10">
    <source>
        <dbReference type="EMBL" id="MBA9077963.1"/>
    </source>
</evidence>
<dbReference type="PANTHER" id="PTHR33908:SF11">
    <property type="entry name" value="MEMBRANE PROTEIN"/>
    <property type="match status" value="1"/>
</dbReference>
<feature type="transmembrane region" description="Helical" evidence="8">
    <location>
        <begin position="114"/>
        <end position="132"/>
    </location>
</feature>
<feature type="transmembrane region" description="Helical" evidence="8">
    <location>
        <begin position="359"/>
        <end position="375"/>
    </location>
</feature>
<dbReference type="GO" id="GO:0009103">
    <property type="term" value="P:lipopolysaccharide biosynthetic process"/>
    <property type="evidence" value="ECO:0007669"/>
    <property type="project" value="UniProtKB-ARBA"/>
</dbReference>
<dbReference type="EMBL" id="JACJIQ010000010">
    <property type="protein sequence ID" value="MBA9077963.1"/>
    <property type="molecule type" value="Genomic_DNA"/>
</dbReference>
<evidence type="ECO:0000256" key="4">
    <source>
        <dbReference type="ARBA" id="ARBA00022679"/>
    </source>
</evidence>
<evidence type="ECO:0000256" key="2">
    <source>
        <dbReference type="ARBA" id="ARBA00022475"/>
    </source>
</evidence>
<keyword evidence="11" id="KW-1185">Reference proteome</keyword>
<accession>A0A839GJP2</accession>
<keyword evidence="2" id="KW-1003">Cell membrane</keyword>
<feature type="domain" description="Glycosyltransferase RgtA/B/C/D-like" evidence="9">
    <location>
        <begin position="67"/>
        <end position="225"/>
    </location>
</feature>
<protein>
    <submittedName>
        <fullName evidence="10">4-amino-4-deoxy-L-arabinose transferase-like glycosyltransferase</fullName>
    </submittedName>
</protein>
<sequence>MKTSVVHYSRYLLLFGIILLPLFGKLETVPIRVWDEARQAINAYEMSKNHNFLVTYFEGQPDMWNTKPPFLIWLQVVFMKVFGVSVLAVRLPSAIAAFLTCVLLLFFSERYLKSFWFGFIAVLLLVCAQGYVHYHATRTGDYDALLTLFTTAGNLFFFLHCESKKTKYLYLFFAATALGVLTKSVSGLLFLPALAIYAFYSKQFLPLIRNKHFYVGLTGCLLAVLGYYGLREVYNPGYLEAVYQNELGGRYLTAIEGHTGGFWFYYDDLINYRFPEFYLFIPCGVVIGLASKEGPFRKMAAFSFLATLTFFLIISTGKTKLPWYDVPLFPFYALLSAITLYCFFTILKKSTLITSLFQWNPLPFLLLFLLFINPYKRMKDKVMNPVEASSDVELYEMGYYLKDAVKGKHPTQDRFFVFEGYNPHNNFYIHMLKERGVTTGLKEWSSLAEGDKITTYQKTIQQHIEENYHTTRMEEAGNIVTYEIQQRKH</sequence>
<organism evidence="10 11">
    <name type="scientific">Rufibacter quisquiliarum</name>
    <dbReference type="NCBI Taxonomy" id="1549639"/>
    <lineage>
        <taxon>Bacteria</taxon>
        <taxon>Pseudomonadati</taxon>
        <taxon>Bacteroidota</taxon>
        <taxon>Cytophagia</taxon>
        <taxon>Cytophagales</taxon>
        <taxon>Hymenobacteraceae</taxon>
        <taxon>Rufibacter</taxon>
    </lineage>
</organism>
<dbReference type="InterPro" id="IPR050297">
    <property type="entry name" value="LipidA_mod_glycosyltrf_83"/>
</dbReference>
<evidence type="ECO:0000256" key="7">
    <source>
        <dbReference type="ARBA" id="ARBA00023136"/>
    </source>
</evidence>
<feature type="transmembrane region" description="Helical" evidence="8">
    <location>
        <begin position="212"/>
        <end position="230"/>
    </location>
</feature>
<comment type="caution">
    <text evidence="10">The sequence shown here is derived from an EMBL/GenBank/DDBJ whole genome shotgun (WGS) entry which is preliminary data.</text>
</comment>
<name>A0A839GJP2_9BACT</name>
<keyword evidence="7 8" id="KW-0472">Membrane</keyword>
<reference evidence="10 11" key="1">
    <citation type="submission" date="2020-08" db="EMBL/GenBank/DDBJ databases">
        <title>Genomic Encyclopedia of Type Strains, Phase IV (KMG-IV): sequencing the most valuable type-strain genomes for metagenomic binning, comparative biology and taxonomic classification.</title>
        <authorList>
            <person name="Goeker M."/>
        </authorList>
    </citation>
    <scope>NUCLEOTIDE SEQUENCE [LARGE SCALE GENOMIC DNA]</scope>
    <source>
        <strain evidence="10 11">DSM 29854</strain>
    </source>
</reference>
<evidence type="ECO:0000256" key="3">
    <source>
        <dbReference type="ARBA" id="ARBA00022676"/>
    </source>
</evidence>
<evidence type="ECO:0000256" key="5">
    <source>
        <dbReference type="ARBA" id="ARBA00022692"/>
    </source>
</evidence>
<gene>
    <name evidence="10" type="ORF">FHS90_002686</name>
</gene>
<feature type="transmembrane region" description="Helical" evidence="8">
    <location>
        <begin position="299"/>
        <end position="317"/>
    </location>
</feature>
<dbReference type="AlphaFoldDB" id="A0A839GJP2"/>
<dbReference type="GO" id="GO:0016763">
    <property type="term" value="F:pentosyltransferase activity"/>
    <property type="evidence" value="ECO:0007669"/>
    <property type="project" value="TreeGrafter"/>
</dbReference>
<dbReference type="Proteomes" id="UP000563094">
    <property type="component" value="Unassembled WGS sequence"/>
</dbReference>
<keyword evidence="6 8" id="KW-1133">Transmembrane helix</keyword>